<dbReference type="Proteomes" id="UP000248616">
    <property type="component" value="Unassembled WGS sequence"/>
</dbReference>
<organism evidence="1 2">
    <name type="scientific">Mesorhizobium kowhaii</name>
    <dbReference type="NCBI Taxonomy" id="1300272"/>
    <lineage>
        <taxon>Bacteria</taxon>
        <taxon>Pseudomonadati</taxon>
        <taxon>Pseudomonadota</taxon>
        <taxon>Alphaproteobacteria</taxon>
        <taxon>Hyphomicrobiales</taxon>
        <taxon>Phyllobacteriaceae</taxon>
        <taxon>Mesorhizobium</taxon>
    </lineage>
</organism>
<dbReference type="EMBL" id="MZXV01000017">
    <property type="protein sequence ID" value="PZV38795.1"/>
    <property type="molecule type" value="Genomic_DNA"/>
</dbReference>
<evidence type="ECO:0000313" key="1">
    <source>
        <dbReference type="EMBL" id="PZV38795.1"/>
    </source>
</evidence>
<protein>
    <submittedName>
        <fullName evidence="1">Uncharacterized protein</fullName>
    </submittedName>
</protein>
<keyword evidence="2" id="KW-1185">Reference proteome</keyword>
<dbReference type="AlphaFoldDB" id="A0A2W7C6K0"/>
<reference evidence="2" key="1">
    <citation type="submission" date="2017-03" db="EMBL/GenBank/DDBJ databases">
        <authorList>
            <person name="Safronova V.I."/>
            <person name="Sazanova A.L."/>
            <person name="Chirak E.R."/>
        </authorList>
    </citation>
    <scope>NUCLEOTIDE SEQUENCE [LARGE SCALE GENOMIC DNA]</scope>
    <source>
        <strain evidence="2">Ach-343</strain>
    </source>
</reference>
<evidence type="ECO:0000313" key="2">
    <source>
        <dbReference type="Proteomes" id="UP000248616"/>
    </source>
</evidence>
<sequence length="73" mass="8173">MGAQLSKTQFERLWWRLYCETLSTGVQLRRPLWQEALHDDALQVNAPLSTLALLHSGRDEQLGAKKLKGGSGP</sequence>
<gene>
    <name evidence="1" type="ORF">B5V02_09070</name>
</gene>
<comment type="caution">
    <text evidence="1">The sequence shown here is derived from an EMBL/GenBank/DDBJ whole genome shotgun (WGS) entry which is preliminary data.</text>
</comment>
<accession>A0A2W7C6K0</accession>
<name>A0A2W7C6K0_9HYPH</name>
<proteinExistence type="predicted"/>